<keyword evidence="2" id="KW-1185">Reference proteome</keyword>
<evidence type="ECO:0000313" key="1">
    <source>
        <dbReference type="EMBL" id="KIK37783.1"/>
    </source>
</evidence>
<gene>
    <name evidence="1" type="ORF">CY34DRAFT_92142</name>
</gene>
<dbReference type="Gene3D" id="3.60.10.10">
    <property type="entry name" value="Endonuclease/exonuclease/phosphatase"/>
    <property type="match status" value="1"/>
</dbReference>
<dbReference type="OrthoDB" id="2840473at2759"/>
<dbReference type="STRING" id="930992.A0A0D0B179"/>
<sequence>MLRSLDLNEFDLVCIQEPFLNPINLANTSNLRTYWDVLYPTDHHTSPNRMQVIILVNKRLSKNNWHIIPIKSSNVMALEFTGTFSKVRVYNIYNPCDSDHTVHFLERHM</sequence>
<organism evidence="1 2">
    <name type="scientific">Suillus luteus UH-Slu-Lm8-n1</name>
    <dbReference type="NCBI Taxonomy" id="930992"/>
    <lineage>
        <taxon>Eukaryota</taxon>
        <taxon>Fungi</taxon>
        <taxon>Dikarya</taxon>
        <taxon>Basidiomycota</taxon>
        <taxon>Agaricomycotina</taxon>
        <taxon>Agaricomycetes</taxon>
        <taxon>Agaricomycetidae</taxon>
        <taxon>Boletales</taxon>
        <taxon>Suillineae</taxon>
        <taxon>Suillaceae</taxon>
        <taxon>Suillus</taxon>
    </lineage>
</organism>
<reference evidence="1 2" key="1">
    <citation type="submission" date="2014-04" db="EMBL/GenBank/DDBJ databases">
        <authorList>
            <consortium name="DOE Joint Genome Institute"/>
            <person name="Kuo A."/>
            <person name="Ruytinx J."/>
            <person name="Rineau F."/>
            <person name="Colpaert J."/>
            <person name="Kohler A."/>
            <person name="Nagy L.G."/>
            <person name="Floudas D."/>
            <person name="Copeland A."/>
            <person name="Barry K.W."/>
            <person name="Cichocki N."/>
            <person name="Veneault-Fourrey C."/>
            <person name="LaButti K."/>
            <person name="Lindquist E.A."/>
            <person name="Lipzen A."/>
            <person name="Lundell T."/>
            <person name="Morin E."/>
            <person name="Murat C."/>
            <person name="Sun H."/>
            <person name="Tunlid A."/>
            <person name="Henrissat B."/>
            <person name="Grigoriev I.V."/>
            <person name="Hibbett D.S."/>
            <person name="Martin F."/>
            <person name="Nordberg H.P."/>
            <person name="Cantor M.N."/>
            <person name="Hua S.X."/>
        </authorList>
    </citation>
    <scope>NUCLEOTIDE SEQUENCE [LARGE SCALE GENOMIC DNA]</scope>
    <source>
        <strain evidence="1 2">UH-Slu-Lm8-n1</strain>
    </source>
</reference>
<dbReference type="InParanoid" id="A0A0D0B179"/>
<proteinExistence type="predicted"/>
<feature type="non-terminal residue" evidence="1">
    <location>
        <position position="109"/>
    </location>
</feature>
<dbReference type="InterPro" id="IPR036691">
    <property type="entry name" value="Endo/exonu/phosph_ase_sf"/>
</dbReference>
<dbReference type="AlphaFoldDB" id="A0A0D0B179"/>
<accession>A0A0D0B179</accession>
<dbReference type="Proteomes" id="UP000054485">
    <property type="component" value="Unassembled WGS sequence"/>
</dbReference>
<dbReference type="EMBL" id="KN835430">
    <property type="protein sequence ID" value="KIK37783.1"/>
    <property type="molecule type" value="Genomic_DNA"/>
</dbReference>
<protein>
    <recommendedName>
        <fullName evidence="3">Endonuclease/exonuclease/phosphatase domain-containing protein</fullName>
    </recommendedName>
</protein>
<reference evidence="2" key="2">
    <citation type="submission" date="2015-01" db="EMBL/GenBank/DDBJ databases">
        <title>Evolutionary Origins and Diversification of the Mycorrhizal Mutualists.</title>
        <authorList>
            <consortium name="DOE Joint Genome Institute"/>
            <consortium name="Mycorrhizal Genomics Consortium"/>
            <person name="Kohler A."/>
            <person name="Kuo A."/>
            <person name="Nagy L.G."/>
            <person name="Floudas D."/>
            <person name="Copeland A."/>
            <person name="Barry K.W."/>
            <person name="Cichocki N."/>
            <person name="Veneault-Fourrey C."/>
            <person name="LaButti K."/>
            <person name="Lindquist E.A."/>
            <person name="Lipzen A."/>
            <person name="Lundell T."/>
            <person name="Morin E."/>
            <person name="Murat C."/>
            <person name="Riley R."/>
            <person name="Ohm R."/>
            <person name="Sun H."/>
            <person name="Tunlid A."/>
            <person name="Henrissat B."/>
            <person name="Grigoriev I.V."/>
            <person name="Hibbett D.S."/>
            <person name="Martin F."/>
        </authorList>
    </citation>
    <scope>NUCLEOTIDE SEQUENCE [LARGE SCALE GENOMIC DNA]</scope>
    <source>
        <strain evidence="2">UH-Slu-Lm8-n1</strain>
    </source>
</reference>
<dbReference type="SUPFAM" id="SSF56219">
    <property type="entry name" value="DNase I-like"/>
    <property type="match status" value="1"/>
</dbReference>
<name>A0A0D0B179_9AGAM</name>
<evidence type="ECO:0000313" key="2">
    <source>
        <dbReference type="Proteomes" id="UP000054485"/>
    </source>
</evidence>
<evidence type="ECO:0008006" key="3">
    <source>
        <dbReference type="Google" id="ProtNLM"/>
    </source>
</evidence>
<dbReference type="HOGENOM" id="CLU_159031_1_0_1"/>